<proteinExistence type="predicted"/>
<sequence>MWLQRDDPLVWQALEQWAAGHGAVEVLSRHGPMCGYSGARLFVIKLTRPAGLGRTSSHKLLVKVHPAGGGQRPEVSRHAQARADAPGFAERHMVEQHHGSYPVADGRHLSFQDVANGGDPVRTLDEIDDDQLVKAFRKVVEVLLDDWNGGTESVRSTAPTTVREYVTRELTVTGALSEVTDAADRLGLGDLGGEHVVVDGRELPNPLRLTDSGGRHGDLRIEHLTGLAHGDAHGGNVLFAVRPDGTVCPNTFTLIDFDRYENDAPLTRDLVALLLSTVLRRVAPRPGPDGQRPQGLPPEQADALLTYLVHPDRPEPSSLPPALARLVRLTHEAGRRYATSGGWRREWGRQYRLSLISQALTAVTLDNLGPAGHHWCFRLAAYAAKAHHEDLSAAPPLPSPPPPPPSPPPPPLRVDQSFLGDAPIVDLAPRPWHPPGQRGHEPRRFRESAPTGGDERTGRPYVVRPVGGTRGRHVAATAATWPRRRRLVLPLTLVTALGSLVVYLVAEGASDRDGRPPITVPPPGRTESSPGRGGPRDPAPAEPVDPGPKLDQIADRVARRAEPPRQGRYACTWLRVWSPENLVLGSDDPTRYREEWLWWTRERSGRQTVHAVDGGRRSQPQDVRYDRGDLTDVPPDPSVDLAELRAQVDEVVRQMPPELRNAAGTLEVVAWIYRFRPLTAPQRATLLRLLAETDGLVQQGRYPDRADRYGYAISAVDGAGRRETLQFDEETGRLLSHQTTSTDDFLVSYYLFLGSDRTDTIADSRCGDPAAVSIFG</sequence>
<feature type="compositionally biased region" description="Pro residues" evidence="1">
    <location>
        <begin position="537"/>
        <end position="546"/>
    </location>
</feature>
<protein>
    <submittedName>
        <fullName evidence="2">Uncharacterized protein</fullName>
    </submittedName>
</protein>
<dbReference type="RefSeq" id="WP_091063283.1">
    <property type="nucleotide sequence ID" value="NZ_FMDM01000007.1"/>
</dbReference>
<gene>
    <name evidence="2" type="ORF">GA0070213_1073</name>
</gene>
<feature type="compositionally biased region" description="Pro residues" evidence="1">
    <location>
        <begin position="395"/>
        <end position="412"/>
    </location>
</feature>
<dbReference type="Proteomes" id="UP000199360">
    <property type="component" value="Unassembled WGS sequence"/>
</dbReference>
<feature type="region of interest" description="Disordered" evidence="1">
    <location>
        <begin position="609"/>
        <end position="637"/>
    </location>
</feature>
<evidence type="ECO:0000256" key="1">
    <source>
        <dbReference type="SAM" id="MobiDB-lite"/>
    </source>
</evidence>
<evidence type="ECO:0000313" key="2">
    <source>
        <dbReference type="EMBL" id="SCG61002.1"/>
    </source>
</evidence>
<feature type="compositionally biased region" description="Basic and acidic residues" evidence="1">
    <location>
        <begin position="438"/>
        <end position="458"/>
    </location>
</feature>
<evidence type="ECO:0000313" key="3">
    <source>
        <dbReference type="Proteomes" id="UP000199360"/>
    </source>
</evidence>
<dbReference type="OrthoDB" id="4349880at2"/>
<dbReference type="EMBL" id="FMDM01000007">
    <property type="protein sequence ID" value="SCG61002.1"/>
    <property type="molecule type" value="Genomic_DNA"/>
</dbReference>
<name>A0A1C5IRP8_9ACTN</name>
<reference evidence="3" key="1">
    <citation type="submission" date="2016-06" db="EMBL/GenBank/DDBJ databases">
        <authorList>
            <person name="Varghese N."/>
            <person name="Submissions Spin"/>
        </authorList>
    </citation>
    <scope>NUCLEOTIDE SEQUENCE [LARGE SCALE GENOMIC DNA]</scope>
    <source>
        <strain evidence="3">DSM 45647</strain>
    </source>
</reference>
<feature type="region of interest" description="Disordered" evidence="1">
    <location>
        <begin position="390"/>
        <end position="467"/>
    </location>
</feature>
<dbReference type="STRING" id="745366.GA0070213_1073"/>
<organism evidence="2 3">
    <name type="scientific">Micromonospora humi</name>
    <dbReference type="NCBI Taxonomy" id="745366"/>
    <lineage>
        <taxon>Bacteria</taxon>
        <taxon>Bacillati</taxon>
        <taxon>Actinomycetota</taxon>
        <taxon>Actinomycetes</taxon>
        <taxon>Micromonosporales</taxon>
        <taxon>Micromonosporaceae</taxon>
        <taxon>Micromonospora</taxon>
    </lineage>
</organism>
<dbReference type="AlphaFoldDB" id="A0A1C5IRP8"/>
<feature type="region of interest" description="Disordered" evidence="1">
    <location>
        <begin position="511"/>
        <end position="550"/>
    </location>
</feature>
<accession>A0A1C5IRP8</accession>
<keyword evidence="3" id="KW-1185">Reference proteome</keyword>